<dbReference type="FunFam" id="3.30.2410.10:FF:000011">
    <property type="entry name" value="Putative Ubiquitin-protein ligase E3C"/>
    <property type="match status" value="1"/>
</dbReference>
<dbReference type="PANTHER" id="PTHR45700:SF2">
    <property type="entry name" value="UBIQUITIN-PROTEIN LIGASE E3C"/>
    <property type="match status" value="1"/>
</dbReference>
<accession>A0A8J8SWT5</accession>
<dbReference type="FunFam" id="3.90.1750.10:FF:000026">
    <property type="entry name" value="E3 ubiquitin-protein ligase HACE1"/>
    <property type="match status" value="1"/>
</dbReference>
<dbReference type="Proteomes" id="UP000785679">
    <property type="component" value="Unassembled WGS sequence"/>
</dbReference>
<evidence type="ECO:0000256" key="6">
    <source>
        <dbReference type="PROSITE-ProRule" id="PRU00104"/>
    </source>
</evidence>
<dbReference type="EMBL" id="RRYP01018597">
    <property type="protein sequence ID" value="TNV73565.1"/>
    <property type="molecule type" value="Genomic_DNA"/>
</dbReference>
<evidence type="ECO:0000256" key="3">
    <source>
        <dbReference type="ARBA" id="ARBA00012485"/>
    </source>
</evidence>
<dbReference type="InterPro" id="IPR044611">
    <property type="entry name" value="E3A/B/C-like"/>
</dbReference>
<gene>
    <name evidence="8" type="ORF">FGO68_gene8727</name>
</gene>
<dbReference type="Gene3D" id="3.30.2410.10">
    <property type="entry name" value="Hect, E3 ligase catalytic domain"/>
    <property type="match status" value="1"/>
</dbReference>
<sequence length="679" mass="78825">MHLLDQHSLNNFEIYPILQTLDYTSQHLARRIFDTERASIDDHIKIVILRNQLSHILDFKTTSKIFGHIFGETVQSKHSIFEDHFNPQAAISLTKVYSTILMIARQSQQVFQQIILGIAFNEPVLYKLWRFIDVYCGIESLLVRNVREYDQYNSFIHALTLFCLAFTRNLWVTSFDEFIKNPLFERKDIIGLVELLRALIIDLILGENQSQPSGGAGKMSKQSKTPLLDDFVLYSSSVLLRLLHELFAVKDYVDPHAWDIKEVNWRDVLNSQTFPPEVKKIISHMPECIPFEVRAALFTQTIKADVQRYQHQQKMHVKVRRSQLFQDGFAAFQKVSDLKQIVGVVFVSDLGVQEEGRDAGGLFKEFLVDLAKIVFNPHYGLFLQTEKERELYPNAQSSLLFGDKGQDLHYFRFLGRLLGKAMYEGITLEPRFAEFFLRRLIGKQNSLNDLKSLDMELYKQMTMMRTYEGDAEDLMLTFSVTDENEITGERREVDLIPQGNTVVVTNKNKFRYIYMVADFRLNRRIKRQTDAFIEGFHEIIPLSWLQIFNEREMQMLISGAQQRLDVNDLKKYTKYIGGFSGSNGTIKTFWNMVEKEFTEEEQGKLLKFVTSCPRPPLMGFQHLHPPFTISQMDTDKPNEKLPTASTCFNILRLPPYSNAKIMKERILYAINANAGFELA</sequence>
<evidence type="ECO:0000256" key="1">
    <source>
        <dbReference type="ARBA" id="ARBA00000885"/>
    </source>
</evidence>
<comment type="catalytic activity">
    <reaction evidence="1">
        <text>S-ubiquitinyl-[E2 ubiquitin-conjugating enzyme]-L-cysteine + [acceptor protein]-L-lysine = [E2 ubiquitin-conjugating enzyme]-L-cysteine + N(6)-ubiquitinyl-[acceptor protein]-L-lysine.</text>
        <dbReference type="EC" id="2.3.2.26"/>
    </reaction>
</comment>
<evidence type="ECO:0000256" key="2">
    <source>
        <dbReference type="ARBA" id="ARBA00004906"/>
    </source>
</evidence>
<organism evidence="8 9">
    <name type="scientific">Halteria grandinella</name>
    <dbReference type="NCBI Taxonomy" id="5974"/>
    <lineage>
        <taxon>Eukaryota</taxon>
        <taxon>Sar</taxon>
        <taxon>Alveolata</taxon>
        <taxon>Ciliophora</taxon>
        <taxon>Intramacronucleata</taxon>
        <taxon>Spirotrichea</taxon>
        <taxon>Stichotrichia</taxon>
        <taxon>Sporadotrichida</taxon>
        <taxon>Halteriidae</taxon>
        <taxon>Halteria</taxon>
    </lineage>
</organism>
<dbReference type="PROSITE" id="PS50237">
    <property type="entry name" value="HECT"/>
    <property type="match status" value="1"/>
</dbReference>
<proteinExistence type="predicted"/>
<protein>
    <recommendedName>
        <fullName evidence="3">HECT-type E3 ubiquitin transferase</fullName>
        <ecNumber evidence="3">2.3.2.26</ecNumber>
    </recommendedName>
</protein>
<keyword evidence="5 6" id="KW-0833">Ubl conjugation pathway</keyword>
<keyword evidence="4" id="KW-0808">Transferase</keyword>
<dbReference type="Gene3D" id="3.90.1750.10">
    <property type="entry name" value="Hect, E3 ligase catalytic domains"/>
    <property type="match status" value="1"/>
</dbReference>
<feature type="domain" description="HECT" evidence="7">
    <location>
        <begin position="334"/>
        <end position="679"/>
    </location>
</feature>
<dbReference type="GO" id="GO:0000209">
    <property type="term" value="P:protein polyubiquitination"/>
    <property type="evidence" value="ECO:0007669"/>
    <property type="project" value="InterPro"/>
</dbReference>
<reference evidence="8" key="1">
    <citation type="submission" date="2019-06" db="EMBL/GenBank/DDBJ databases">
        <authorList>
            <person name="Zheng W."/>
        </authorList>
    </citation>
    <scope>NUCLEOTIDE SEQUENCE</scope>
    <source>
        <strain evidence="8">QDHG01</strain>
    </source>
</reference>
<evidence type="ECO:0000313" key="8">
    <source>
        <dbReference type="EMBL" id="TNV73565.1"/>
    </source>
</evidence>
<dbReference type="AlphaFoldDB" id="A0A8J8SWT5"/>
<dbReference type="Pfam" id="PF00632">
    <property type="entry name" value="HECT"/>
    <property type="match status" value="1"/>
</dbReference>
<dbReference type="GO" id="GO:0061630">
    <property type="term" value="F:ubiquitin protein ligase activity"/>
    <property type="evidence" value="ECO:0007669"/>
    <property type="project" value="UniProtKB-EC"/>
</dbReference>
<dbReference type="Gene3D" id="3.30.2160.10">
    <property type="entry name" value="Hect, E3 ligase catalytic domain"/>
    <property type="match status" value="1"/>
</dbReference>
<evidence type="ECO:0000259" key="7">
    <source>
        <dbReference type="PROSITE" id="PS50237"/>
    </source>
</evidence>
<evidence type="ECO:0000256" key="5">
    <source>
        <dbReference type="ARBA" id="ARBA00022786"/>
    </source>
</evidence>
<dbReference type="PANTHER" id="PTHR45700">
    <property type="entry name" value="UBIQUITIN-PROTEIN LIGASE E3C"/>
    <property type="match status" value="1"/>
</dbReference>
<evidence type="ECO:0000256" key="4">
    <source>
        <dbReference type="ARBA" id="ARBA00022679"/>
    </source>
</evidence>
<comment type="caution">
    <text evidence="8">The sequence shown here is derived from an EMBL/GenBank/DDBJ whole genome shotgun (WGS) entry which is preliminary data.</text>
</comment>
<dbReference type="InterPro" id="IPR035983">
    <property type="entry name" value="Hect_E3_ubiquitin_ligase"/>
</dbReference>
<dbReference type="OrthoDB" id="8068875at2759"/>
<dbReference type="EC" id="2.3.2.26" evidence="3"/>
<keyword evidence="9" id="KW-1185">Reference proteome</keyword>
<comment type="pathway">
    <text evidence="2">Protein modification; protein ubiquitination.</text>
</comment>
<dbReference type="SUPFAM" id="SSF56204">
    <property type="entry name" value="Hect, E3 ligase catalytic domain"/>
    <property type="match status" value="1"/>
</dbReference>
<dbReference type="CDD" id="cd00078">
    <property type="entry name" value="HECTc"/>
    <property type="match status" value="1"/>
</dbReference>
<name>A0A8J8SWT5_HALGN</name>
<dbReference type="SMART" id="SM00119">
    <property type="entry name" value="HECTc"/>
    <property type="match status" value="1"/>
</dbReference>
<dbReference type="InterPro" id="IPR000569">
    <property type="entry name" value="HECT_dom"/>
</dbReference>
<evidence type="ECO:0000313" key="9">
    <source>
        <dbReference type="Proteomes" id="UP000785679"/>
    </source>
</evidence>
<feature type="active site" description="Glycyl thioester intermediate" evidence="6">
    <location>
        <position position="647"/>
    </location>
</feature>
<dbReference type="GO" id="GO:0006511">
    <property type="term" value="P:ubiquitin-dependent protein catabolic process"/>
    <property type="evidence" value="ECO:0007669"/>
    <property type="project" value="TreeGrafter"/>
</dbReference>
<dbReference type="FunFam" id="3.30.2160.10:FF:000002">
    <property type="entry name" value="Putative Ubiquitin-protein ligase E3C"/>
    <property type="match status" value="1"/>
</dbReference>